<feature type="transmembrane region" description="Helical" evidence="1">
    <location>
        <begin position="105"/>
        <end position="123"/>
    </location>
</feature>
<accession>A0A5E8CLW9</accession>
<reference evidence="2" key="1">
    <citation type="submission" date="2019-09" db="EMBL/GenBank/DDBJ databases">
        <authorList>
            <person name="Needham M D."/>
        </authorList>
    </citation>
    <scope>NUCLEOTIDE SEQUENCE</scope>
</reference>
<feature type="transmembrane region" description="Helical" evidence="1">
    <location>
        <begin position="159"/>
        <end position="176"/>
    </location>
</feature>
<evidence type="ECO:0000313" key="2">
    <source>
        <dbReference type="EMBL" id="VVU95405.1"/>
    </source>
</evidence>
<keyword evidence="1" id="KW-1133">Transmembrane helix</keyword>
<keyword evidence="1" id="KW-0472">Membrane</keyword>
<organism evidence="2">
    <name type="scientific">seawater metagenome</name>
    <dbReference type="NCBI Taxonomy" id="1561972"/>
    <lineage>
        <taxon>unclassified sequences</taxon>
        <taxon>metagenomes</taxon>
        <taxon>ecological metagenomes</taxon>
    </lineage>
</organism>
<protein>
    <submittedName>
        <fullName evidence="2">Uncharacterized protein</fullName>
    </submittedName>
</protein>
<name>A0A5E8CLW9_9ZZZZ</name>
<keyword evidence="1" id="KW-0812">Transmembrane</keyword>
<dbReference type="AlphaFoldDB" id="A0A5E8CLW9"/>
<sequence length="177" mass="20556">MTNKKDFDKNINTYLDEALFSCQKKNSSPDKQYKLRTDFLKEYHTIRAENSNLNLSDVITNAWQSSYGTNPQVYRHGYNCVRRSLIKKIPKNNEFFTNMIPDNETNIFIVGLLSSIILFKIFGDTINVPAPIEKILKNEYVCWGMCYLFIFNVTSNKDTSTAVLITIAMFLISKYMK</sequence>
<dbReference type="EMBL" id="CABVLZ010000004">
    <property type="protein sequence ID" value="VVU95405.1"/>
    <property type="molecule type" value="Genomic_DNA"/>
</dbReference>
<gene>
    <name evidence="2" type="ORF">CPAV1605_1156</name>
</gene>
<proteinExistence type="predicted"/>
<evidence type="ECO:0000256" key="1">
    <source>
        <dbReference type="SAM" id="Phobius"/>
    </source>
</evidence>